<sequence>MILDDYFARLETEHQAEVERGEHDLQCEWRPRQCMCHCSKRRREAAGHTEPPELDWQAPLCTRCWNETESDADGYTCDTCSAFWNHDGTFGHFTDDYGELTPRPIIDVQLPPLPEEVHA</sequence>
<accession>A0A2V4BCS0</accession>
<protein>
    <submittedName>
        <fullName evidence="1">Uncharacterized protein</fullName>
    </submittedName>
</protein>
<name>A0A2V4BCS0_9PSEU</name>
<organism evidence="1 2">
    <name type="scientific">Prauserella muralis</name>
    <dbReference type="NCBI Taxonomy" id="588067"/>
    <lineage>
        <taxon>Bacteria</taxon>
        <taxon>Bacillati</taxon>
        <taxon>Actinomycetota</taxon>
        <taxon>Actinomycetes</taxon>
        <taxon>Pseudonocardiales</taxon>
        <taxon>Pseudonocardiaceae</taxon>
        <taxon>Prauserella</taxon>
    </lineage>
</organism>
<reference evidence="1 2" key="1">
    <citation type="submission" date="2016-07" db="EMBL/GenBank/DDBJ databases">
        <title>Draft genome sequence of Prauserella muralis DSM 45305, isolated from a mould-covered wall in an indoor environment.</title>
        <authorList>
            <person name="Ruckert C."/>
            <person name="Albersmeier A."/>
            <person name="Jiang C.-L."/>
            <person name="Jiang Y."/>
            <person name="Kalinowski J."/>
            <person name="Schneider O."/>
            <person name="Winkler A."/>
            <person name="Zotchev S.B."/>
        </authorList>
    </citation>
    <scope>NUCLEOTIDE SEQUENCE [LARGE SCALE GENOMIC DNA]</scope>
    <source>
        <strain evidence="1 2">DSM 45305</strain>
    </source>
</reference>
<keyword evidence="2" id="KW-1185">Reference proteome</keyword>
<evidence type="ECO:0000313" key="1">
    <source>
        <dbReference type="EMBL" id="PXY27409.1"/>
    </source>
</evidence>
<proteinExistence type="predicted"/>
<comment type="caution">
    <text evidence="1">The sequence shown here is derived from an EMBL/GenBank/DDBJ whole genome shotgun (WGS) entry which is preliminary data.</text>
</comment>
<gene>
    <name evidence="1" type="ORF">BAY60_13320</name>
</gene>
<dbReference type="AlphaFoldDB" id="A0A2V4BCS0"/>
<evidence type="ECO:0000313" key="2">
    <source>
        <dbReference type="Proteomes" id="UP000249915"/>
    </source>
</evidence>
<dbReference type="RefSeq" id="WP_170160405.1">
    <property type="nucleotide sequence ID" value="NZ_MASW01000002.1"/>
</dbReference>
<dbReference type="Proteomes" id="UP000249915">
    <property type="component" value="Unassembled WGS sequence"/>
</dbReference>
<dbReference type="EMBL" id="MASW01000002">
    <property type="protein sequence ID" value="PXY27409.1"/>
    <property type="molecule type" value="Genomic_DNA"/>
</dbReference>